<keyword evidence="2" id="KW-1185">Reference proteome</keyword>
<dbReference type="Proteomes" id="UP001516400">
    <property type="component" value="Unassembled WGS sequence"/>
</dbReference>
<evidence type="ECO:0000313" key="2">
    <source>
        <dbReference type="Proteomes" id="UP001516400"/>
    </source>
</evidence>
<organism evidence="1 2">
    <name type="scientific">Cryptolaemus montrouzieri</name>
    <dbReference type="NCBI Taxonomy" id="559131"/>
    <lineage>
        <taxon>Eukaryota</taxon>
        <taxon>Metazoa</taxon>
        <taxon>Ecdysozoa</taxon>
        <taxon>Arthropoda</taxon>
        <taxon>Hexapoda</taxon>
        <taxon>Insecta</taxon>
        <taxon>Pterygota</taxon>
        <taxon>Neoptera</taxon>
        <taxon>Endopterygota</taxon>
        <taxon>Coleoptera</taxon>
        <taxon>Polyphaga</taxon>
        <taxon>Cucujiformia</taxon>
        <taxon>Coccinelloidea</taxon>
        <taxon>Coccinellidae</taxon>
        <taxon>Scymninae</taxon>
        <taxon>Scymnini</taxon>
        <taxon>Cryptolaemus</taxon>
    </lineage>
</organism>
<proteinExistence type="predicted"/>
<protein>
    <submittedName>
        <fullName evidence="1">Uncharacterized protein</fullName>
    </submittedName>
</protein>
<evidence type="ECO:0000313" key="1">
    <source>
        <dbReference type="EMBL" id="KAL3265546.1"/>
    </source>
</evidence>
<dbReference type="EMBL" id="JABFTP020000001">
    <property type="protein sequence ID" value="KAL3265546.1"/>
    <property type="molecule type" value="Genomic_DNA"/>
</dbReference>
<name>A0ABD2MGQ5_9CUCU</name>
<comment type="caution">
    <text evidence="1">The sequence shown here is derived from an EMBL/GenBank/DDBJ whole genome shotgun (WGS) entry which is preliminary data.</text>
</comment>
<sequence length="130" mass="15103">MVIPKDIESNKFEVIVPEGIKDKEIEESRKIDDENDCYYRQQMNWVKKKKLNTNMWPKRNIFSAMRNGEPSQRMEISHAINIRISEINREETHMDAPEAADVPMDAPNDGFLLSKIKKRQTQKAALNTAA</sequence>
<dbReference type="AlphaFoldDB" id="A0ABD2MGQ5"/>
<reference evidence="1 2" key="1">
    <citation type="journal article" date="2021" name="BMC Biol.">
        <title>Horizontally acquired antibacterial genes associated with adaptive radiation of ladybird beetles.</title>
        <authorList>
            <person name="Li H.S."/>
            <person name="Tang X.F."/>
            <person name="Huang Y.H."/>
            <person name="Xu Z.Y."/>
            <person name="Chen M.L."/>
            <person name="Du X.Y."/>
            <person name="Qiu B.Y."/>
            <person name="Chen P.T."/>
            <person name="Zhang W."/>
            <person name="Slipinski A."/>
            <person name="Escalona H.E."/>
            <person name="Waterhouse R.M."/>
            <person name="Zwick A."/>
            <person name="Pang H."/>
        </authorList>
    </citation>
    <scope>NUCLEOTIDE SEQUENCE [LARGE SCALE GENOMIC DNA]</scope>
    <source>
        <strain evidence="1">SYSU2018</strain>
    </source>
</reference>
<gene>
    <name evidence="1" type="ORF">HHI36_009751</name>
</gene>
<accession>A0ABD2MGQ5</accession>